<dbReference type="InterPro" id="IPR006703">
    <property type="entry name" value="G_AIG1"/>
</dbReference>
<keyword evidence="2" id="KW-0547">Nucleotide-binding</keyword>
<evidence type="ECO:0000259" key="5">
    <source>
        <dbReference type="PROSITE" id="PS51720"/>
    </source>
</evidence>
<dbReference type="PANTHER" id="PTHR10903:SF184">
    <property type="entry name" value="GTP-BINDING PROTEIN A"/>
    <property type="match status" value="1"/>
</dbReference>
<comment type="caution">
    <text evidence="6">The sequence shown here is derived from an EMBL/GenBank/DDBJ whole genome shotgun (WGS) entry which is preliminary data.</text>
</comment>
<feature type="region of interest" description="Disordered" evidence="4">
    <location>
        <begin position="1"/>
        <end position="28"/>
    </location>
</feature>
<keyword evidence="7" id="KW-1185">Reference proteome</keyword>
<evidence type="ECO:0000313" key="7">
    <source>
        <dbReference type="Proteomes" id="UP000596742"/>
    </source>
</evidence>
<dbReference type="EMBL" id="UYJE01002640">
    <property type="protein sequence ID" value="VDI12500.1"/>
    <property type="molecule type" value="Genomic_DNA"/>
</dbReference>
<protein>
    <recommendedName>
        <fullName evidence="5">AIG1-type G domain-containing protein</fullName>
    </recommendedName>
</protein>
<name>A0A8B6D1Z0_MYTGA</name>
<keyword evidence="3" id="KW-0342">GTP-binding</keyword>
<dbReference type="GO" id="GO:0005525">
    <property type="term" value="F:GTP binding"/>
    <property type="evidence" value="ECO:0007669"/>
    <property type="project" value="UniProtKB-KW"/>
</dbReference>
<gene>
    <name evidence="6" type="ORF">MGAL_10B059420</name>
</gene>
<dbReference type="InterPro" id="IPR027417">
    <property type="entry name" value="P-loop_NTPase"/>
</dbReference>
<evidence type="ECO:0000256" key="3">
    <source>
        <dbReference type="ARBA" id="ARBA00023134"/>
    </source>
</evidence>
<feature type="domain" description="AIG1-type G" evidence="5">
    <location>
        <begin position="34"/>
        <end position="238"/>
    </location>
</feature>
<evidence type="ECO:0000256" key="2">
    <source>
        <dbReference type="ARBA" id="ARBA00022741"/>
    </source>
</evidence>
<reference evidence="6" key="1">
    <citation type="submission" date="2018-11" db="EMBL/GenBank/DDBJ databases">
        <authorList>
            <person name="Alioto T."/>
            <person name="Alioto T."/>
        </authorList>
    </citation>
    <scope>NUCLEOTIDE SEQUENCE</scope>
</reference>
<proteinExistence type="inferred from homology"/>
<accession>A0A8B6D1Z0</accession>
<evidence type="ECO:0000256" key="1">
    <source>
        <dbReference type="ARBA" id="ARBA00008535"/>
    </source>
</evidence>
<dbReference type="PANTHER" id="PTHR10903">
    <property type="entry name" value="GTPASE, IMAP FAMILY MEMBER-RELATED"/>
    <property type="match status" value="1"/>
</dbReference>
<comment type="similarity">
    <text evidence="1">Belongs to the TRAFAC class TrmE-Era-EngA-EngB-Septin-like GTPase superfamily. AIG1/Toc34/Toc159-like paraseptin GTPase family. IAN subfamily.</text>
</comment>
<dbReference type="OrthoDB" id="10061751at2759"/>
<dbReference type="InterPro" id="IPR045058">
    <property type="entry name" value="GIMA/IAN/Toc"/>
</dbReference>
<organism evidence="6 7">
    <name type="scientific">Mytilus galloprovincialis</name>
    <name type="common">Mediterranean mussel</name>
    <dbReference type="NCBI Taxonomy" id="29158"/>
    <lineage>
        <taxon>Eukaryota</taxon>
        <taxon>Metazoa</taxon>
        <taxon>Spiralia</taxon>
        <taxon>Lophotrochozoa</taxon>
        <taxon>Mollusca</taxon>
        <taxon>Bivalvia</taxon>
        <taxon>Autobranchia</taxon>
        <taxon>Pteriomorphia</taxon>
        <taxon>Mytilida</taxon>
        <taxon>Mytiloidea</taxon>
        <taxon>Mytilidae</taxon>
        <taxon>Mytilinae</taxon>
        <taxon>Mytilus</taxon>
    </lineage>
</organism>
<dbReference type="Gene3D" id="3.40.50.300">
    <property type="entry name" value="P-loop containing nucleotide triphosphate hydrolases"/>
    <property type="match status" value="1"/>
</dbReference>
<dbReference type="AlphaFoldDB" id="A0A8B6D1Z0"/>
<dbReference type="Pfam" id="PF04548">
    <property type="entry name" value="AIG1"/>
    <property type="match status" value="1"/>
</dbReference>
<dbReference type="SUPFAM" id="SSF52540">
    <property type="entry name" value="P-loop containing nucleoside triphosphate hydrolases"/>
    <property type="match status" value="1"/>
</dbReference>
<dbReference type="Proteomes" id="UP000596742">
    <property type="component" value="Unassembled WGS sequence"/>
</dbReference>
<evidence type="ECO:0000313" key="6">
    <source>
        <dbReference type="EMBL" id="VDI12500.1"/>
    </source>
</evidence>
<sequence>MEEGKDEYDLSNQKPEVPRRRKYNEEEENSGEYKRKIRIILVGRTGNGKSAVGNSIIGYTGFESDLSPSSITQKGGIAQMMWDDTTVIEVVDTPGFFDTDPKKLVEEVALEIVESFGMIAPGPHVILYVLSCSEKYTKEEEQTLSDFHKLFTGDPLKHVIACFTKKDNLVTKTKTKTPAEFICEVPKWMRDFLYQIDNRWFFIDNTLQENENQWIDLLEMVEKFKTKYYSNEILQDVTEKLKLKCIEADEKLYMGSRKWAMIKRNIAWQGDIRDYLKATFVGGGIGSTVGGAIGLSVGNPVIGAIVGGAGSSVISNVSKAVVRIKRKSICVIS</sequence>
<evidence type="ECO:0000256" key="4">
    <source>
        <dbReference type="SAM" id="MobiDB-lite"/>
    </source>
</evidence>
<dbReference type="PROSITE" id="PS51720">
    <property type="entry name" value="G_AIG1"/>
    <property type="match status" value="1"/>
</dbReference>